<proteinExistence type="predicted"/>
<dbReference type="EMBL" id="PZQS01000014">
    <property type="protein sequence ID" value="PVD18878.1"/>
    <property type="molecule type" value="Genomic_DNA"/>
</dbReference>
<accession>A0A2T7NCI4</accession>
<evidence type="ECO:0000313" key="1">
    <source>
        <dbReference type="EMBL" id="PVD18878.1"/>
    </source>
</evidence>
<dbReference type="Proteomes" id="UP000245119">
    <property type="component" value="Linkage Group LG14"/>
</dbReference>
<protein>
    <submittedName>
        <fullName evidence="1">Uncharacterized protein</fullName>
    </submittedName>
</protein>
<keyword evidence="2" id="KW-1185">Reference proteome</keyword>
<dbReference type="AlphaFoldDB" id="A0A2T7NCI4"/>
<sequence length="65" mass="6792">MAVTSVTGETRTAVHVVTEKIVVTANPVVTSSATRAWPGKVALKRLDITVLKSGEVLALASCNRS</sequence>
<reference evidence="1 2" key="1">
    <citation type="submission" date="2018-04" db="EMBL/GenBank/DDBJ databases">
        <title>The genome of golden apple snail Pomacea canaliculata provides insight into stress tolerance and invasive adaptation.</title>
        <authorList>
            <person name="Liu C."/>
            <person name="Liu B."/>
            <person name="Ren Y."/>
            <person name="Zhang Y."/>
            <person name="Wang H."/>
            <person name="Li S."/>
            <person name="Jiang F."/>
            <person name="Yin L."/>
            <person name="Zhang G."/>
            <person name="Qian W."/>
            <person name="Fan W."/>
        </authorList>
    </citation>
    <scope>NUCLEOTIDE SEQUENCE [LARGE SCALE GENOMIC DNA]</scope>
    <source>
        <strain evidence="1">SZHN2017</strain>
        <tissue evidence="1">Muscle</tissue>
    </source>
</reference>
<organism evidence="1 2">
    <name type="scientific">Pomacea canaliculata</name>
    <name type="common">Golden apple snail</name>
    <dbReference type="NCBI Taxonomy" id="400727"/>
    <lineage>
        <taxon>Eukaryota</taxon>
        <taxon>Metazoa</taxon>
        <taxon>Spiralia</taxon>
        <taxon>Lophotrochozoa</taxon>
        <taxon>Mollusca</taxon>
        <taxon>Gastropoda</taxon>
        <taxon>Caenogastropoda</taxon>
        <taxon>Architaenioglossa</taxon>
        <taxon>Ampullarioidea</taxon>
        <taxon>Ampullariidae</taxon>
        <taxon>Pomacea</taxon>
    </lineage>
</organism>
<name>A0A2T7NCI4_POMCA</name>
<comment type="caution">
    <text evidence="1">The sequence shown here is derived from an EMBL/GenBank/DDBJ whole genome shotgun (WGS) entry which is preliminary data.</text>
</comment>
<gene>
    <name evidence="1" type="ORF">C0Q70_21435</name>
</gene>
<evidence type="ECO:0000313" key="2">
    <source>
        <dbReference type="Proteomes" id="UP000245119"/>
    </source>
</evidence>